<evidence type="ECO:0000313" key="2">
    <source>
        <dbReference type="Proteomes" id="UP000011518"/>
    </source>
</evidence>
<organism evidence="1 2">
    <name type="scientific">Tupaia chinensis</name>
    <name type="common">Chinese tree shrew</name>
    <name type="synonym">Tupaia belangeri chinensis</name>
    <dbReference type="NCBI Taxonomy" id="246437"/>
    <lineage>
        <taxon>Eukaryota</taxon>
        <taxon>Metazoa</taxon>
        <taxon>Chordata</taxon>
        <taxon>Craniata</taxon>
        <taxon>Vertebrata</taxon>
        <taxon>Euteleostomi</taxon>
        <taxon>Mammalia</taxon>
        <taxon>Eutheria</taxon>
        <taxon>Euarchontoglires</taxon>
        <taxon>Scandentia</taxon>
        <taxon>Tupaiidae</taxon>
        <taxon>Tupaia</taxon>
    </lineage>
</organism>
<dbReference type="InParanoid" id="L9KTH0"/>
<dbReference type="Proteomes" id="UP000011518">
    <property type="component" value="Unassembled WGS sequence"/>
</dbReference>
<keyword evidence="2" id="KW-1185">Reference proteome</keyword>
<dbReference type="EMBL" id="KB320663">
    <property type="protein sequence ID" value="ELW66101.1"/>
    <property type="molecule type" value="Genomic_DNA"/>
</dbReference>
<reference evidence="2" key="2">
    <citation type="journal article" date="2013" name="Nat. Commun.">
        <title>Genome of the Chinese tree shrew.</title>
        <authorList>
            <person name="Fan Y."/>
            <person name="Huang Z.Y."/>
            <person name="Cao C.C."/>
            <person name="Chen C.S."/>
            <person name="Chen Y.X."/>
            <person name="Fan D.D."/>
            <person name="He J."/>
            <person name="Hou H.L."/>
            <person name="Hu L."/>
            <person name="Hu X.T."/>
            <person name="Jiang X.T."/>
            <person name="Lai R."/>
            <person name="Lang Y.S."/>
            <person name="Liang B."/>
            <person name="Liao S.G."/>
            <person name="Mu D."/>
            <person name="Ma Y.Y."/>
            <person name="Niu Y.Y."/>
            <person name="Sun X.Q."/>
            <person name="Xia J.Q."/>
            <person name="Xiao J."/>
            <person name="Xiong Z.Q."/>
            <person name="Xu L."/>
            <person name="Yang L."/>
            <person name="Zhang Y."/>
            <person name="Zhao W."/>
            <person name="Zhao X.D."/>
            <person name="Zheng Y.T."/>
            <person name="Zhou J.M."/>
            <person name="Zhu Y.B."/>
            <person name="Zhang G.J."/>
            <person name="Wang J."/>
            <person name="Yao Y.G."/>
        </authorList>
    </citation>
    <scope>NUCLEOTIDE SEQUENCE [LARGE SCALE GENOMIC DNA]</scope>
</reference>
<accession>L9KTH0</accession>
<protein>
    <submittedName>
        <fullName evidence="1">Uncharacterized protein</fullName>
    </submittedName>
</protein>
<gene>
    <name evidence="1" type="ORF">TREES_T100014816</name>
</gene>
<sequence>MSVTEAYVDYRLWQQGGGQGREKGEEAAVSEQNLVMGTDEPLQTTCES</sequence>
<dbReference type="AlphaFoldDB" id="L9KTH0"/>
<evidence type="ECO:0000313" key="1">
    <source>
        <dbReference type="EMBL" id="ELW66101.1"/>
    </source>
</evidence>
<reference evidence="2" key="1">
    <citation type="submission" date="2012-07" db="EMBL/GenBank/DDBJ databases">
        <title>Genome of the Chinese tree shrew, a rising model animal genetically related to primates.</title>
        <authorList>
            <person name="Zhang G."/>
            <person name="Fan Y."/>
            <person name="Yao Y."/>
            <person name="Huang Z."/>
        </authorList>
    </citation>
    <scope>NUCLEOTIDE SEQUENCE [LARGE SCALE GENOMIC DNA]</scope>
</reference>
<name>L9KTH0_TUPCH</name>
<proteinExistence type="predicted"/>